<evidence type="ECO:0000256" key="9">
    <source>
        <dbReference type="SAM" id="Phobius"/>
    </source>
</evidence>
<feature type="transmembrane region" description="Helical" evidence="9">
    <location>
        <begin position="109"/>
        <end position="131"/>
    </location>
</feature>
<accession>A0A3N5BU45</accession>
<feature type="transmembrane region" description="Helical" evidence="9">
    <location>
        <begin position="251"/>
        <end position="274"/>
    </location>
</feature>
<evidence type="ECO:0000313" key="12">
    <source>
        <dbReference type="Proteomes" id="UP000271783"/>
    </source>
</evidence>
<feature type="transmembrane region" description="Helical" evidence="9">
    <location>
        <begin position="138"/>
        <end position="158"/>
    </location>
</feature>
<dbReference type="Proteomes" id="UP000271783">
    <property type="component" value="Unassembled WGS sequence"/>
</dbReference>
<dbReference type="PROSITE" id="PS50928">
    <property type="entry name" value="ABC_TM1"/>
    <property type="match status" value="1"/>
</dbReference>
<keyword evidence="5" id="KW-0592">Phosphate transport</keyword>
<evidence type="ECO:0000256" key="8">
    <source>
        <dbReference type="ARBA" id="ARBA00023136"/>
    </source>
</evidence>
<sequence>MSEQFIEKGLLITAMFSIFIILIILGFIIIEGLPAFQDYGFIQFLFGQTWSPNEGQYGLFSMIIGSICVTIFALIIAVPLSILCSIFMAEVANENIKNFLKPVIQTLSGIPSVVYGFFGLIVLVPIVRFYFGGTGFSIFTAGIILSVMILPTIISVSFDSLCAVPNEYKEASLGLGATNWQTINKVIFPASLPGIVTAIILGMGRAIGETLAVIMVAGNVPGIPNSIFSPVRTLTSNIALEMSYATGLHHNALFATATILFVIILLLLVIANYIQRKYKMDVGGGTL</sequence>
<dbReference type="NCBIfam" id="TIGR00974">
    <property type="entry name" value="3a0107s02c"/>
    <property type="match status" value="1"/>
</dbReference>
<reference evidence="11 12" key="1">
    <citation type="submission" date="2018-11" db="EMBL/GenBank/DDBJ databases">
        <title>Genomic Encyclopedia of Type Strains, Phase IV (KMG-IV): sequencing the most valuable type-strain genomes for metagenomic binning, comparative biology and taxonomic classification.</title>
        <authorList>
            <person name="Goeker M."/>
        </authorList>
    </citation>
    <scope>NUCLEOTIDE SEQUENCE [LARGE SCALE GENOMIC DNA]</scope>
    <source>
        <strain evidence="11 12">DSM 11977</strain>
    </source>
</reference>
<gene>
    <name evidence="11" type="ORF">EDC42_1581</name>
</gene>
<dbReference type="InterPro" id="IPR035906">
    <property type="entry name" value="MetI-like_sf"/>
</dbReference>
<comment type="subcellular location">
    <subcellularLocation>
        <location evidence="1">Cell membrane</location>
        <topology evidence="1">Multi-pass membrane protein</topology>
    </subcellularLocation>
</comment>
<keyword evidence="8 9" id="KW-0472">Membrane</keyword>
<dbReference type="SUPFAM" id="SSF161098">
    <property type="entry name" value="MetI-like"/>
    <property type="match status" value="1"/>
</dbReference>
<protein>
    <submittedName>
        <fullName evidence="11">Phosphate ABC transporter membrane protein 1 (PhoT family)</fullName>
    </submittedName>
</protein>
<feature type="transmembrane region" description="Helical" evidence="9">
    <location>
        <begin position="12"/>
        <end position="36"/>
    </location>
</feature>
<feature type="domain" description="ABC transmembrane type-1" evidence="10">
    <location>
        <begin position="63"/>
        <end position="271"/>
    </location>
</feature>
<keyword evidence="6 9" id="KW-0812">Transmembrane</keyword>
<feature type="transmembrane region" description="Helical" evidence="9">
    <location>
        <begin position="57"/>
        <end position="89"/>
    </location>
</feature>
<dbReference type="InterPro" id="IPR051124">
    <property type="entry name" value="Phosphate_Transport_Permease"/>
</dbReference>
<evidence type="ECO:0000256" key="1">
    <source>
        <dbReference type="ARBA" id="ARBA00004651"/>
    </source>
</evidence>
<evidence type="ECO:0000259" key="10">
    <source>
        <dbReference type="PROSITE" id="PS50928"/>
    </source>
</evidence>
<dbReference type="GO" id="GO:0005315">
    <property type="term" value="F:phosphate transmembrane transporter activity"/>
    <property type="evidence" value="ECO:0007669"/>
    <property type="project" value="InterPro"/>
</dbReference>
<evidence type="ECO:0000256" key="6">
    <source>
        <dbReference type="ARBA" id="ARBA00022692"/>
    </source>
</evidence>
<keyword evidence="12" id="KW-1185">Reference proteome</keyword>
<dbReference type="Pfam" id="PF00528">
    <property type="entry name" value="BPD_transp_1"/>
    <property type="match status" value="1"/>
</dbReference>
<dbReference type="Gene3D" id="1.10.3720.10">
    <property type="entry name" value="MetI-like"/>
    <property type="match status" value="1"/>
</dbReference>
<evidence type="ECO:0000313" key="11">
    <source>
        <dbReference type="EMBL" id="RPF50922.1"/>
    </source>
</evidence>
<organism evidence="11 12">
    <name type="scientific">Methanobrevibacter gottschalkii DSM 11977</name>
    <dbReference type="NCBI Taxonomy" id="1122229"/>
    <lineage>
        <taxon>Archaea</taxon>
        <taxon>Methanobacteriati</taxon>
        <taxon>Methanobacteriota</taxon>
        <taxon>Methanomada group</taxon>
        <taxon>Methanobacteria</taxon>
        <taxon>Methanobacteriales</taxon>
        <taxon>Methanobacteriaceae</taxon>
        <taxon>Methanobrevibacter</taxon>
    </lineage>
</organism>
<dbReference type="EMBL" id="RKRG01000003">
    <property type="protein sequence ID" value="RPF50922.1"/>
    <property type="molecule type" value="Genomic_DNA"/>
</dbReference>
<dbReference type="PANTHER" id="PTHR30425">
    <property type="entry name" value="PHOSPHATE TRANSPORT SYSTEM PERMEASE PROTEIN PST"/>
    <property type="match status" value="1"/>
</dbReference>
<evidence type="ECO:0000256" key="5">
    <source>
        <dbReference type="ARBA" id="ARBA00022592"/>
    </source>
</evidence>
<dbReference type="PANTHER" id="PTHR30425:SF1">
    <property type="entry name" value="PHOSPHATE TRANSPORT SYSTEM PERMEASE PROTEIN PSTC"/>
    <property type="match status" value="1"/>
</dbReference>
<keyword evidence="4" id="KW-1003">Cell membrane</keyword>
<dbReference type="CDD" id="cd06261">
    <property type="entry name" value="TM_PBP2"/>
    <property type="match status" value="1"/>
</dbReference>
<dbReference type="InterPro" id="IPR011864">
    <property type="entry name" value="Phosphate_PstC"/>
</dbReference>
<evidence type="ECO:0000256" key="3">
    <source>
        <dbReference type="ARBA" id="ARBA00022448"/>
    </source>
</evidence>
<dbReference type="GO" id="GO:0035435">
    <property type="term" value="P:phosphate ion transmembrane transport"/>
    <property type="evidence" value="ECO:0007669"/>
    <property type="project" value="InterPro"/>
</dbReference>
<keyword evidence="3" id="KW-0813">Transport</keyword>
<proteinExistence type="inferred from homology"/>
<comment type="similarity">
    <text evidence="2">Belongs to the binding-protein-dependent transport system permease family. CysTW subfamily.</text>
</comment>
<dbReference type="NCBIfam" id="TIGR02138">
    <property type="entry name" value="phosphate_pstC"/>
    <property type="match status" value="1"/>
</dbReference>
<dbReference type="AlphaFoldDB" id="A0A3N5BU45"/>
<dbReference type="GO" id="GO:0005886">
    <property type="term" value="C:plasma membrane"/>
    <property type="evidence" value="ECO:0007669"/>
    <property type="project" value="UniProtKB-SubCell"/>
</dbReference>
<feature type="transmembrane region" description="Helical" evidence="9">
    <location>
        <begin position="186"/>
        <end position="204"/>
    </location>
</feature>
<name>A0A3N5BU45_9EURY</name>
<dbReference type="InterPro" id="IPR005672">
    <property type="entry name" value="Phosphate_PstA"/>
</dbReference>
<comment type="caution">
    <text evidence="11">The sequence shown here is derived from an EMBL/GenBank/DDBJ whole genome shotgun (WGS) entry which is preliminary data.</text>
</comment>
<dbReference type="InterPro" id="IPR000515">
    <property type="entry name" value="MetI-like"/>
</dbReference>
<evidence type="ECO:0000256" key="7">
    <source>
        <dbReference type="ARBA" id="ARBA00022989"/>
    </source>
</evidence>
<evidence type="ECO:0000256" key="2">
    <source>
        <dbReference type="ARBA" id="ARBA00007069"/>
    </source>
</evidence>
<keyword evidence="7 9" id="KW-1133">Transmembrane helix</keyword>
<evidence type="ECO:0000256" key="4">
    <source>
        <dbReference type="ARBA" id="ARBA00022475"/>
    </source>
</evidence>